<dbReference type="EMBL" id="ASHM01132049">
    <property type="protein sequence ID" value="PNX59426.1"/>
    <property type="molecule type" value="Genomic_DNA"/>
</dbReference>
<organism evidence="1 2">
    <name type="scientific">Trifolium pratense</name>
    <name type="common">Red clover</name>
    <dbReference type="NCBI Taxonomy" id="57577"/>
    <lineage>
        <taxon>Eukaryota</taxon>
        <taxon>Viridiplantae</taxon>
        <taxon>Streptophyta</taxon>
        <taxon>Embryophyta</taxon>
        <taxon>Tracheophyta</taxon>
        <taxon>Spermatophyta</taxon>
        <taxon>Magnoliopsida</taxon>
        <taxon>eudicotyledons</taxon>
        <taxon>Gunneridae</taxon>
        <taxon>Pentapetalae</taxon>
        <taxon>rosids</taxon>
        <taxon>fabids</taxon>
        <taxon>Fabales</taxon>
        <taxon>Fabaceae</taxon>
        <taxon>Papilionoideae</taxon>
        <taxon>50 kb inversion clade</taxon>
        <taxon>NPAAA clade</taxon>
        <taxon>Hologalegina</taxon>
        <taxon>IRL clade</taxon>
        <taxon>Trifolieae</taxon>
        <taxon>Trifolium</taxon>
    </lineage>
</organism>
<dbReference type="AlphaFoldDB" id="A0A2K3JZK3"/>
<evidence type="ECO:0000313" key="1">
    <source>
        <dbReference type="EMBL" id="PNX59426.1"/>
    </source>
</evidence>
<sequence>MGLLAIRIADVLSQKTLQEGTAISKALKSCFSHNNSEVTAANALYSASADDLDTVTCFFDLQDTKDSPMKMQNPVVDFLVE</sequence>
<protein>
    <submittedName>
        <fullName evidence="1">Uncharacterized protein</fullName>
    </submittedName>
</protein>
<dbReference type="Proteomes" id="UP000236291">
    <property type="component" value="Unassembled WGS sequence"/>
</dbReference>
<comment type="caution">
    <text evidence="1">The sequence shown here is derived from an EMBL/GenBank/DDBJ whole genome shotgun (WGS) entry which is preliminary data.</text>
</comment>
<feature type="non-terminal residue" evidence="1">
    <location>
        <position position="81"/>
    </location>
</feature>
<reference evidence="1 2" key="2">
    <citation type="journal article" date="2017" name="Front. Plant Sci.">
        <title>Gene Classification and Mining of Molecular Markers Useful in Red Clover (Trifolium pratense) Breeding.</title>
        <authorList>
            <person name="Istvanek J."/>
            <person name="Dluhosova J."/>
            <person name="Dluhos P."/>
            <person name="Patkova L."/>
            <person name="Nedelnik J."/>
            <person name="Repkova J."/>
        </authorList>
    </citation>
    <scope>NUCLEOTIDE SEQUENCE [LARGE SCALE GENOMIC DNA]</scope>
    <source>
        <strain evidence="2">cv. Tatra</strain>
        <tissue evidence="1">Young leaves</tissue>
    </source>
</reference>
<accession>A0A2K3JZK3</accession>
<gene>
    <name evidence="1" type="ORF">L195_g059683</name>
</gene>
<name>A0A2K3JZK3_TRIPR</name>
<evidence type="ECO:0000313" key="2">
    <source>
        <dbReference type="Proteomes" id="UP000236291"/>
    </source>
</evidence>
<proteinExistence type="predicted"/>
<reference evidence="1 2" key="1">
    <citation type="journal article" date="2014" name="Am. J. Bot.">
        <title>Genome assembly and annotation for red clover (Trifolium pratense; Fabaceae).</title>
        <authorList>
            <person name="Istvanek J."/>
            <person name="Jaros M."/>
            <person name="Krenek A."/>
            <person name="Repkova J."/>
        </authorList>
    </citation>
    <scope>NUCLEOTIDE SEQUENCE [LARGE SCALE GENOMIC DNA]</scope>
    <source>
        <strain evidence="2">cv. Tatra</strain>
        <tissue evidence="1">Young leaves</tissue>
    </source>
</reference>